<name>A0ACD3A6N8_9AGAR</name>
<reference evidence="1 2" key="1">
    <citation type="journal article" date="2019" name="Nat. Ecol. Evol.">
        <title>Megaphylogeny resolves global patterns of mushroom evolution.</title>
        <authorList>
            <person name="Varga T."/>
            <person name="Krizsan K."/>
            <person name="Foldi C."/>
            <person name="Dima B."/>
            <person name="Sanchez-Garcia M."/>
            <person name="Sanchez-Ramirez S."/>
            <person name="Szollosi G.J."/>
            <person name="Szarkandi J.G."/>
            <person name="Papp V."/>
            <person name="Albert L."/>
            <person name="Andreopoulos W."/>
            <person name="Angelini C."/>
            <person name="Antonin V."/>
            <person name="Barry K.W."/>
            <person name="Bougher N.L."/>
            <person name="Buchanan P."/>
            <person name="Buyck B."/>
            <person name="Bense V."/>
            <person name="Catcheside P."/>
            <person name="Chovatia M."/>
            <person name="Cooper J."/>
            <person name="Damon W."/>
            <person name="Desjardin D."/>
            <person name="Finy P."/>
            <person name="Geml J."/>
            <person name="Haridas S."/>
            <person name="Hughes K."/>
            <person name="Justo A."/>
            <person name="Karasinski D."/>
            <person name="Kautmanova I."/>
            <person name="Kiss B."/>
            <person name="Kocsube S."/>
            <person name="Kotiranta H."/>
            <person name="LaButti K.M."/>
            <person name="Lechner B.E."/>
            <person name="Liimatainen K."/>
            <person name="Lipzen A."/>
            <person name="Lukacs Z."/>
            <person name="Mihaltcheva S."/>
            <person name="Morgado L.N."/>
            <person name="Niskanen T."/>
            <person name="Noordeloos M.E."/>
            <person name="Ohm R.A."/>
            <person name="Ortiz-Santana B."/>
            <person name="Ovrebo C."/>
            <person name="Racz N."/>
            <person name="Riley R."/>
            <person name="Savchenko A."/>
            <person name="Shiryaev A."/>
            <person name="Soop K."/>
            <person name="Spirin V."/>
            <person name="Szebenyi C."/>
            <person name="Tomsovsky M."/>
            <person name="Tulloss R.E."/>
            <person name="Uehling J."/>
            <person name="Grigoriev I.V."/>
            <person name="Vagvolgyi C."/>
            <person name="Papp T."/>
            <person name="Martin F.M."/>
            <person name="Miettinen O."/>
            <person name="Hibbett D.S."/>
            <person name="Nagy L.G."/>
        </authorList>
    </citation>
    <scope>NUCLEOTIDE SEQUENCE [LARGE SCALE GENOMIC DNA]</scope>
    <source>
        <strain evidence="1 2">NL-1719</strain>
    </source>
</reference>
<accession>A0ACD3A6N8</accession>
<sequence>MIFTESDSSSHPRLPPELEREILELATRTDPTNKFQYLLVCQRARAWIEPIIYETVIQINRPGKEFEKQDAVSLPAHRSRHVQNLVLAGIMSSRTALDILRKCPNLTNVALWTHISPEALTILSHTPLRRLSTNFRRLTGGNWDPIKIASLRNLTHVEFTDHCGSWDSIEWLTELPNLTHLAFDSDVPLAVMESVLTNLVGLMVLVSLTFHVGEGETMECKERARNGFRNRKVVYLSQSSYMHRLVVDWVGTARGGLDIWVVAENIIRKRIGDEWDSNSA</sequence>
<keyword evidence="2" id="KW-1185">Reference proteome</keyword>
<gene>
    <name evidence="1" type="ORF">BDN72DRAFT_849987</name>
</gene>
<protein>
    <submittedName>
        <fullName evidence="1">Uncharacterized protein</fullName>
    </submittedName>
</protein>
<evidence type="ECO:0000313" key="2">
    <source>
        <dbReference type="Proteomes" id="UP000308600"/>
    </source>
</evidence>
<evidence type="ECO:0000313" key="1">
    <source>
        <dbReference type="EMBL" id="TFK61049.1"/>
    </source>
</evidence>
<dbReference type="EMBL" id="ML208700">
    <property type="protein sequence ID" value="TFK61049.1"/>
    <property type="molecule type" value="Genomic_DNA"/>
</dbReference>
<dbReference type="Proteomes" id="UP000308600">
    <property type="component" value="Unassembled WGS sequence"/>
</dbReference>
<organism evidence="1 2">
    <name type="scientific">Pluteus cervinus</name>
    <dbReference type="NCBI Taxonomy" id="181527"/>
    <lineage>
        <taxon>Eukaryota</taxon>
        <taxon>Fungi</taxon>
        <taxon>Dikarya</taxon>
        <taxon>Basidiomycota</taxon>
        <taxon>Agaricomycotina</taxon>
        <taxon>Agaricomycetes</taxon>
        <taxon>Agaricomycetidae</taxon>
        <taxon>Agaricales</taxon>
        <taxon>Pluteineae</taxon>
        <taxon>Pluteaceae</taxon>
        <taxon>Pluteus</taxon>
    </lineage>
</organism>
<proteinExistence type="predicted"/>